<evidence type="ECO:0000313" key="3">
    <source>
        <dbReference type="EMBL" id="GMQ35602.1"/>
    </source>
</evidence>
<feature type="chain" id="PRO_5047364152" description="DUF4890 domain-containing protein" evidence="2">
    <location>
        <begin position="21"/>
        <end position="134"/>
    </location>
</feature>
<protein>
    <recommendedName>
        <fullName evidence="5">DUF4890 domain-containing protein</fullName>
    </recommendedName>
</protein>
<evidence type="ECO:0008006" key="5">
    <source>
        <dbReference type="Google" id="ProtNLM"/>
    </source>
</evidence>
<reference evidence="3 4" key="1">
    <citation type="submission" date="2023-08" db="EMBL/GenBank/DDBJ databases">
        <title>Draft genome sequence of Algoriphagus taiwanensis.</title>
        <authorList>
            <person name="Takatani N."/>
            <person name="Hosokawa M."/>
            <person name="Sawabe T."/>
        </authorList>
    </citation>
    <scope>NUCLEOTIDE SEQUENCE [LARGE SCALE GENOMIC DNA]</scope>
    <source>
        <strain evidence="3 4">JCM 19755</strain>
    </source>
</reference>
<evidence type="ECO:0000256" key="1">
    <source>
        <dbReference type="SAM" id="MobiDB-lite"/>
    </source>
</evidence>
<keyword evidence="4" id="KW-1185">Reference proteome</keyword>
<sequence length="134" mass="15574">MKKWIIGAALLVFTSLSVAAQEGKRTPPSPEERAQKMTERMAEKLSLSEAQKTEIYSINLENAKKRQEEMEAKKAESADRRAEMKAQDERIKQVLTEEQRKAWEELKEENRGRRRPEGQIHDRSEIRRGPRGVN</sequence>
<dbReference type="Proteomes" id="UP001307705">
    <property type="component" value="Unassembled WGS sequence"/>
</dbReference>
<name>A0ABQ6Q9D0_9BACT</name>
<evidence type="ECO:0000256" key="2">
    <source>
        <dbReference type="SAM" id="SignalP"/>
    </source>
</evidence>
<organism evidence="3 4">
    <name type="scientific">Algoriphagus taiwanensis</name>
    <dbReference type="NCBI Taxonomy" id="1445656"/>
    <lineage>
        <taxon>Bacteria</taxon>
        <taxon>Pseudomonadati</taxon>
        <taxon>Bacteroidota</taxon>
        <taxon>Cytophagia</taxon>
        <taxon>Cytophagales</taxon>
        <taxon>Cyclobacteriaceae</taxon>
        <taxon>Algoriphagus</taxon>
    </lineage>
</organism>
<feature type="signal peptide" evidence="2">
    <location>
        <begin position="1"/>
        <end position="20"/>
    </location>
</feature>
<evidence type="ECO:0000313" key="4">
    <source>
        <dbReference type="Proteomes" id="UP001307705"/>
    </source>
</evidence>
<feature type="compositionally biased region" description="Basic and acidic residues" evidence="1">
    <location>
        <begin position="22"/>
        <end position="38"/>
    </location>
</feature>
<proteinExistence type="predicted"/>
<gene>
    <name evidence="3" type="ORF">Ataiwa_38750</name>
</gene>
<feature type="region of interest" description="Disordered" evidence="1">
    <location>
        <begin position="62"/>
        <end position="134"/>
    </location>
</feature>
<dbReference type="Gene3D" id="1.20.120.1490">
    <property type="match status" value="1"/>
</dbReference>
<feature type="region of interest" description="Disordered" evidence="1">
    <location>
        <begin position="18"/>
        <end position="38"/>
    </location>
</feature>
<feature type="compositionally biased region" description="Basic and acidic residues" evidence="1">
    <location>
        <begin position="62"/>
        <end position="128"/>
    </location>
</feature>
<dbReference type="EMBL" id="BTPE01000022">
    <property type="protein sequence ID" value="GMQ35602.1"/>
    <property type="molecule type" value="Genomic_DNA"/>
</dbReference>
<comment type="caution">
    <text evidence="3">The sequence shown here is derived from an EMBL/GenBank/DDBJ whole genome shotgun (WGS) entry which is preliminary data.</text>
</comment>
<dbReference type="RefSeq" id="WP_338230462.1">
    <property type="nucleotide sequence ID" value="NZ_BTPE01000022.1"/>
</dbReference>
<keyword evidence="2" id="KW-0732">Signal</keyword>
<accession>A0ABQ6Q9D0</accession>